<feature type="coiled-coil region" evidence="1">
    <location>
        <begin position="56"/>
        <end position="83"/>
    </location>
</feature>
<organism evidence="3 4">
    <name type="scientific">Morchella conica CCBAS932</name>
    <dbReference type="NCBI Taxonomy" id="1392247"/>
    <lineage>
        <taxon>Eukaryota</taxon>
        <taxon>Fungi</taxon>
        <taxon>Dikarya</taxon>
        <taxon>Ascomycota</taxon>
        <taxon>Pezizomycotina</taxon>
        <taxon>Pezizomycetes</taxon>
        <taxon>Pezizales</taxon>
        <taxon>Morchellaceae</taxon>
        <taxon>Morchella</taxon>
    </lineage>
</organism>
<gene>
    <name evidence="3" type="ORF">P167DRAFT_577843</name>
</gene>
<dbReference type="Proteomes" id="UP000277580">
    <property type="component" value="Unassembled WGS sequence"/>
</dbReference>
<keyword evidence="1" id="KW-0175">Coiled coil</keyword>
<dbReference type="AlphaFoldDB" id="A0A3N4KHI0"/>
<keyword evidence="4" id="KW-1185">Reference proteome</keyword>
<evidence type="ECO:0000313" key="3">
    <source>
        <dbReference type="EMBL" id="RPB08799.1"/>
    </source>
</evidence>
<protein>
    <submittedName>
        <fullName evidence="3">Uncharacterized protein</fullName>
    </submittedName>
</protein>
<feature type="region of interest" description="Disordered" evidence="2">
    <location>
        <begin position="1"/>
        <end position="21"/>
    </location>
</feature>
<reference evidence="3 4" key="1">
    <citation type="journal article" date="2018" name="Nat. Ecol. Evol.">
        <title>Pezizomycetes genomes reveal the molecular basis of ectomycorrhizal truffle lifestyle.</title>
        <authorList>
            <person name="Murat C."/>
            <person name="Payen T."/>
            <person name="Noel B."/>
            <person name="Kuo A."/>
            <person name="Morin E."/>
            <person name="Chen J."/>
            <person name="Kohler A."/>
            <person name="Krizsan K."/>
            <person name="Balestrini R."/>
            <person name="Da Silva C."/>
            <person name="Montanini B."/>
            <person name="Hainaut M."/>
            <person name="Levati E."/>
            <person name="Barry K.W."/>
            <person name="Belfiori B."/>
            <person name="Cichocki N."/>
            <person name="Clum A."/>
            <person name="Dockter R.B."/>
            <person name="Fauchery L."/>
            <person name="Guy J."/>
            <person name="Iotti M."/>
            <person name="Le Tacon F."/>
            <person name="Lindquist E.A."/>
            <person name="Lipzen A."/>
            <person name="Malagnac F."/>
            <person name="Mello A."/>
            <person name="Molinier V."/>
            <person name="Miyauchi S."/>
            <person name="Poulain J."/>
            <person name="Riccioni C."/>
            <person name="Rubini A."/>
            <person name="Sitrit Y."/>
            <person name="Splivallo R."/>
            <person name="Traeger S."/>
            <person name="Wang M."/>
            <person name="Zifcakova L."/>
            <person name="Wipf D."/>
            <person name="Zambonelli A."/>
            <person name="Paolocci F."/>
            <person name="Nowrousian M."/>
            <person name="Ottonello S."/>
            <person name="Baldrian P."/>
            <person name="Spatafora J.W."/>
            <person name="Henrissat B."/>
            <person name="Nagy L.G."/>
            <person name="Aury J.M."/>
            <person name="Wincker P."/>
            <person name="Grigoriev I.V."/>
            <person name="Bonfante P."/>
            <person name="Martin F.M."/>
        </authorList>
    </citation>
    <scope>NUCLEOTIDE SEQUENCE [LARGE SCALE GENOMIC DNA]</scope>
    <source>
        <strain evidence="3 4">CCBAS932</strain>
    </source>
</reference>
<evidence type="ECO:0000256" key="1">
    <source>
        <dbReference type="SAM" id="Coils"/>
    </source>
</evidence>
<name>A0A3N4KHI0_9PEZI</name>
<evidence type="ECO:0000313" key="4">
    <source>
        <dbReference type="Proteomes" id="UP000277580"/>
    </source>
</evidence>
<dbReference type="EMBL" id="ML119158">
    <property type="protein sequence ID" value="RPB08799.1"/>
    <property type="molecule type" value="Genomic_DNA"/>
</dbReference>
<proteinExistence type="predicted"/>
<sequence length="136" mass="15321">MSLSPAIKSVLSTPTSTSTSSSKQSMSLALITLSSSSSSLQYADTVSPSPITLLNMRFLQTRIDHLRIKLEHHQERHNALELKDAELSLKMLKHDEAGLYHFYLAAERAKTREAMEKNRDKLKGLKKNLDELLLKN</sequence>
<feature type="coiled-coil region" evidence="1">
    <location>
        <begin position="108"/>
        <end position="135"/>
    </location>
</feature>
<accession>A0A3N4KHI0</accession>
<feature type="compositionally biased region" description="Low complexity" evidence="2">
    <location>
        <begin position="9"/>
        <end position="21"/>
    </location>
</feature>
<dbReference type="InParanoid" id="A0A3N4KHI0"/>
<dbReference type="OrthoDB" id="10430271at2759"/>
<evidence type="ECO:0000256" key="2">
    <source>
        <dbReference type="SAM" id="MobiDB-lite"/>
    </source>
</evidence>